<feature type="domain" description="BPL/LPL catalytic" evidence="10">
    <location>
        <begin position="958"/>
        <end position="1134"/>
    </location>
</feature>
<dbReference type="CDD" id="cd01800">
    <property type="entry name" value="Ubl_SF3a120"/>
    <property type="match status" value="1"/>
</dbReference>
<dbReference type="Pfam" id="PF12230">
    <property type="entry name" value="PRP21_like_P"/>
    <property type="match status" value="1"/>
</dbReference>
<dbReference type="PANTHER" id="PTHR15316:SF1">
    <property type="entry name" value="SPLICING FACTOR 3A SUBUNIT 1"/>
    <property type="match status" value="1"/>
</dbReference>
<gene>
    <name evidence="11" type="ORF">G6F64_000046</name>
</gene>
<dbReference type="SUPFAM" id="SSF52317">
    <property type="entry name" value="Class I glutamine amidotransferase-like"/>
    <property type="match status" value="1"/>
</dbReference>
<dbReference type="PROSITE" id="PS50128">
    <property type="entry name" value="SURP"/>
    <property type="match status" value="2"/>
</dbReference>
<name>A0A9P7BYL9_RHIOR</name>
<dbReference type="Pfam" id="PF09825">
    <property type="entry name" value="BPL_N"/>
    <property type="match status" value="1"/>
</dbReference>
<evidence type="ECO:0000256" key="5">
    <source>
        <dbReference type="ARBA" id="ARBA00023187"/>
    </source>
</evidence>
<dbReference type="GO" id="GO:0000381">
    <property type="term" value="P:regulation of alternative mRNA splicing, via spliceosome"/>
    <property type="evidence" value="ECO:0007669"/>
    <property type="project" value="TreeGrafter"/>
</dbReference>
<keyword evidence="6" id="KW-0539">Nucleus</keyword>
<evidence type="ECO:0000256" key="4">
    <source>
        <dbReference type="ARBA" id="ARBA00022737"/>
    </source>
</evidence>
<keyword evidence="5" id="KW-0508">mRNA splicing</keyword>
<dbReference type="Pfam" id="PF03099">
    <property type="entry name" value="BPL_LplA_LipB"/>
    <property type="match status" value="1"/>
</dbReference>
<dbReference type="InterPro" id="IPR019197">
    <property type="entry name" value="Biotin-prot_ligase_N"/>
</dbReference>
<dbReference type="InterPro" id="IPR029062">
    <property type="entry name" value="Class_I_gatase-like"/>
</dbReference>
<evidence type="ECO:0000256" key="2">
    <source>
        <dbReference type="ARBA" id="ARBA00022664"/>
    </source>
</evidence>
<keyword evidence="3" id="KW-0747">Spliceosome</keyword>
<dbReference type="InterPro" id="IPR045146">
    <property type="entry name" value="SF3A1"/>
</dbReference>
<dbReference type="InterPro" id="IPR000061">
    <property type="entry name" value="Surp"/>
</dbReference>
<dbReference type="GO" id="GO:0045292">
    <property type="term" value="P:mRNA cis splicing, via spliceosome"/>
    <property type="evidence" value="ECO:0007669"/>
    <property type="project" value="InterPro"/>
</dbReference>
<feature type="region of interest" description="Disordered" evidence="7">
    <location>
        <begin position="518"/>
        <end position="537"/>
    </location>
</feature>
<dbReference type="SUPFAM" id="SSF54236">
    <property type="entry name" value="Ubiquitin-like"/>
    <property type="match status" value="1"/>
</dbReference>
<organism evidence="11 12">
    <name type="scientific">Rhizopus oryzae</name>
    <name type="common">Mucormycosis agent</name>
    <name type="synonym">Rhizopus arrhizus var. delemar</name>
    <dbReference type="NCBI Taxonomy" id="64495"/>
    <lineage>
        <taxon>Eukaryota</taxon>
        <taxon>Fungi</taxon>
        <taxon>Fungi incertae sedis</taxon>
        <taxon>Mucoromycota</taxon>
        <taxon>Mucoromycotina</taxon>
        <taxon>Mucoromycetes</taxon>
        <taxon>Mucorales</taxon>
        <taxon>Mucorineae</taxon>
        <taxon>Rhizopodaceae</taxon>
        <taxon>Rhizopus</taxon>
    </lineage>
</organism>
<dbReference type="InterPro" id="IPR000626">
    <property type="entry name" value="Ubiquitin-like_dom"/>
</dbReference>
<dbReference type="SUPFAM" id="SSF55681">
    <property type="entry name" value="Class II aaRS and biotin synthetases"/>
    <property type="match status" value="1"/>
</dbReference>
<evidence type="ECO:0000256" key="7">
    <source>
        <dbReference type="SAM" id="MobiDB-lite"/>
    </source>
</evidence>
<dbReference type="EMBL" id="JAANQT010000003">
    <property type="protein sequence ID" value="KAG1316196.1"/>
    <property type="molecule type" value="Genomic_DNA"/>
</dbReference>
<dbReference type="GO" id="GO:0003723">
    <property type="term" value="F:RNA binding"/>
    <property type="evidence" value="ECO:0007669"/>
    <property type="project" value="InterPro"/>
</dbReference>
<dbReference type="Proteomes" id="UP000716291">
    <property type="component" value="Unassembled WGS sequence"/>
</dbReference>
<keyword evidence="12" id="KW-1185">Reference proteome</keyword>
<dbReference type="PROSITE" id="PS50053">
    <property type="entry name" value="UBIQUITIN_2"/>
    <property type="match status" value="1"/>
</dbReference>
<evidence type="ECO:0000313" key="12">
    <source>
        <dbReference type="Proteomes" id="UP000716291"/>
    </source>
</evidence>
<keyword evidence="4" id="KW-0677">Repeat</keyword>
<dbReference type="InterPro" id="IPR029071">
    <property type="entry name" value="Ubiquitin-like_domsf"/>
</dbReference>
<dbReference type="Gene3D" id="3.40.50.880">
    <property type="match status" value="1"/>
</dbReference>
<protein>
    <submittedName>
        <fullName evidence="11">Uncharacterized protein</fullName>
    </submittedName>
</protein>
<feature type="domain" description="SURP motif" evidence="9">
    <location>
        <begin position="1"/>
        <end position="42"/>
    </location>
</feature>
<evidence type="ECO:0000256" key="3">
    <source>
        <dbReference type="ARBA" id="ARBA00022728"/>
    </source>
</evidence>
<evidence type="ECO:0000259" key="9">
    <source>
        <dbReference type="PROSITE" id="PS50128"/>
    </source>
</evidence>
<proteinExistence type="predicted"/>
<dbReference type="InterPro" id="IPR022030">
    <property type="entry name" value="SF3A1_dom"/>
</dbReference>
<evidence type="ECO:0000259" key="10">
    <source>
        <dbReference type="PROSITE" id="PS51733"/>
    </source>
</evidence>
<dbReference type="FunFam" id="1.10.10.790:FF:000001">
    <property type="entry name" value="Splicing factor 3a, subunit 1"/>
    <property type="match status" value="1"/>
</dbReference>
<dbReference type="Pfam" id="PF01805">
    <property type="entry name" value="Surp"/>
    <property type="match status" value="2"/>
</dbReference>
<evidence type="ECO:0000313" key="11">
    <source>
        <dbReference type="EMBL" id="KAG1316196.1"/>
    </source>
</evidence>
<feature type="domain" description="Ubiquitin-like" evidence="8">
    <location>
        <begin position="576"/>
        <end position="624"/>
    </location>
</feature>
<dbReference type="PROSITE" id="PS51733">
    <property type="entry name" value="BPL_LPL_CATALYTIC"/>
    <property type="match status" value="1"/>
</dbReference>
<dbReference type="InterPro" id="IPR035967">
    <property type="entry name" value="SWAP/Surp_sf"/>
</dbReference>
<dbReference type="SMART" id="SM00648">
    <property type="entry name" value="SWAP"/>
    <property type="match status" value="2"/>
</dbReference>
<dbReference type="Gene3D" id="3.10.20.90">
    <property type="entry name" value="Phosphatidylinositol 3-kinase Catalytic Subunit, Chain A, domain 1"/>
    <property type="match status" value="1"/>
</dbReference>
<dbReference type="GO" id="GO:0071004">
    <property type="term" value="C:U2-type prespliceosome"/>
    <property type="evidence" value="ECO:0007669"/>
    <property type="project" value="TreeGrafter"/>
</dbReference>
<dbReference type="InterPro" id="IPR045864">
    <property type="entry name" value="aa-tRNA-synth_II/BPL/LPL"/>
</dbReference>
<comment type="subcellular location">
    <subcellularLocation>
        <location evidence="1">Nucleus</location>
    </subcellularLocation>
</comment>
<dbReference type="GO" id="GO:0005686">
    <property type="term" value="C:U2 snRNP"/>
    <property type="evidence" value="ECO:0007669"/>
    <property type="project" value="TreeGrafter"/>
</dbReference>
<dbReference type="AlphaFoldDB" id="A0A9P7BYL9"/>
<dbReference type="Gene3D" id="1.10.10.790">
    <property type="entry name" value="Surp module"/>
    <property type="match status" value="2"/>
</dbReference>
<evidence type="ECO:0000256" key="1">
    <source>
        <dbReference type="ARBA" id="ARBA00004123"/>
    </source>
</evidence>
<reference evidence="11" key="1">
    <citation type="journal article" date="2020" name="Microb. Genom.">
        <title>Genetic diversity of clinical and environmental Mucorales isolates obtained from an investigation of mucormycosis cases among solid organ transplant recipients.</title>
        <authorList>
            <person name="Nguyen M.H."/>
            <person name="Kaul D."/>
            <person name="Muto C."/>
            <person name="Cheng S.J."/>
            <person name="Richter R.A."/>
            <person name="Bruno V.M."/>
            <person name="Liu G."/>
            <person name="Beyhan S."/>
            <person name="Sundermann A.J."/>
            <person name="Mounaud S."/>
            <person name="Pasculle A.W."/>
            <person name="Nierman W.C."/>
            <person name="Driscoll E."/>
            <person name="Cumbie R."/>
            <person name="Clancy C.J."/>
            <person name="Dupont C.L."/>
        </authorList>
    </citation>
    <scope>NUCLEOTIDE SEQUENCE</scope>
    <source>
        <strain evidence="11">GL11</strain>
    </source>
</reference>
<dbReference type="GO" id="GO:0071013">
    <property type="term" value="C:catalytic step 2 spliceosome"/>
    <property type="evidence" value="ECO:0007669"/>
    <property type="project" value="TreeGrafter"/>
</dbReference>
<dbReference type="InterPro" id="IPR004143">
    <property type="entry name" value="BPL_LPL_catalytic"/>
</dbReference>
<dbReference type="CDD" id="cd03144">
    <property type="entry name" value="GATase1_ScBLP_like"/>
    <property type="match status" value="1"/>
</dbReference>
<feature type="compositionally biased region" description="Basic and acidic residues" evidence="7">
    <location>
        <begin position="518"/>
        <end position="532"/>
    </location>
</feature>
<keyword evidence="2" id="KW-0507">mRNA processing</keyword>
<accession>A0A9P7BYL9</accession>
<evidence type="ECO:0000259" key="8">
    <source>
        <dbReference type="PROSITE" id="PS50053"/>
    </source>
</evidence>
<evidence type="ECO:0000256" key="6">
    <source>
        <dbReference type="ARBA" id="ARBA00023242"/>
    </source>
</evidence>
<feature type="domain" description="SURP motif" evidence="9">
    <location>
        <begin position="100"/>
        <end position="142"/>
    </location>
</feature>
<comment type="caution">
    <text evidence="11">The sequence shown here is derived from an EMBL/GenBank/DDBJ whole genome shotgun (WGS) entry which is preliminary data.</text>
</comment>
<dbReference type="Gene3D" id="3.30.930.10">
    <property type="entry name" value="Bira Bifunctional Protein, Domain 2"/>
    <property type="match status" value="1"/>
</dbReference>
<dbReference type="PANTHER" id="PTHR15316">
    <property type="entry name" value="SPLICEOSOME ASSOCIATED PROTEIN 114/SWAP SPLICING FACTOR-RELATED"/>
    <property type="match status" value="1"/>
</dbReference>
<dbReference type="SUPFAM" id="SSF109905">
    <property type="entry name" value="Surp module (SWAP domain)"/>
    <property type="match status" value="2"/>
</dbReference>
<dbReference type="InterPro" id="IPR035563">
    <property type="entry name" value="SF3As1_ubi"/>
</dbReference>
<sequence length="1211" mass="135577">MIDKAAAHLATKPPELAKHILENDKEGKFSFLKEGDPYHAYYLFKFNESKEGRAPQMSEQVGEQTVHMHEEQKVDLAPKKPEEFLFSAPLPAMSAQDLDIIKLTAQFAARNGLGFIGQLMKRESRNYQFDFLHSNHSLFPYFTQLIEQYTKVLKPSNDILGRLHANQADKYHILDRVKERVEYVAWQEAEKKKKSDEDEKERIAYASIDWHDFVVVETVEFTDADEHADLPPPMSLAELESMSLAQKRMAAMPEPTKEETVSAEEMKVDMDMDDVDMEASDDEMTEQPPAPASVIVPKIPEVSGPIKIRTDYKPKLMGAATNKATVPMQTCPRCGETIPVSEMDEHMRIELLDPKWKEQKMAMEAKHKDSNLLHGTDVAKNLKNFSGLRPDIFDADESETLRKFKQQEEEAKKKDKIIWDGHTATMTLANQRAQKSSIEEQIAQMHRGIKAPTDTIGPQIPGQAYPSAYPQPPMYYPNRTLVNQVPGMYNPGMPGMPMPQPPVGPPPMPMTPAVRKADELGPGAEKKPRTEEPEWPLTDPNAITLTIQTPSLPDKPEWNLTGAPISITGLLPNTLISTLKDRIASQLGMPAGKQKLSTMGAGTVLNNSKTLAFYGIMNGAALVLESLLGHAYDVMKVDATTLKNEPWEESCSLLVIPGGRDTPYCEDLKNEANDKIRQYVKQGGNYLGLCAGAYYASREIEFEKNTAMEITGSRPLGFFPGLCRGTVYPGFVYNSEKGACSASVTYGEETIKIYYNGGGYFVDAEKVGQVICRYQDTSEAAGVLCRIGQGSALLFGVHPEYDIRLVDLSDHPEKEQIMQELTESLPQTRKLLSDSLVKLGLKVEVDSSSGVPALTPIYLSAVKKELVTAIKAKMLQEANSDFILEDSNDQFLITSLETYLENDITASLKGLSVDKPFLKILYPDVETKNEGEPVFPNKSQTPYFNLAKYYGSLLERRKSEWGGGAWYRIGNAMLYSEVITSTQTVLDKNYNFAQTLPNGLAGALQFSFIVRHSLEYTKAPVVFIQYLIALAIVESIRTRKGYENVPLRLKWPNDIYADTQEGLKKVGGLLVNSNFVRDEFLLVIGCGINLNNPQPTVSINDVIQAHDPKLARLGPEEVLAHALVTFEKFYMEFCENGMGKWFLDRYYSRWLHSDKVVTLTTHNNEKARITGITSDYGMLEAVGVDDYRKRYTLQPDGNSFDMLKGLIVKKQ</sequence>